<comment type="caution">
    <text evidence="3">The sequence shown here is derived from an EMBL/GenBank/DDBJ whole genome shotgun (WGS) entry which is preliminary data.</text>
</comment>
<evidence type="ECO:0000313" key="3">
    <source>
        <dbReference type="EMBL" id="CAD7699354.1"/>
    </source>
</evidence>
<dbReference type="Gene3D" id="1.10.530.10">
    <property type="match status" value="1"/>
</dbReference>
<dbReference type="CDD" id="cd00118">
    <property type="entry name" value="LysM"/>
    <property type="match status" value="2"/>
</dbReference>
<evidence type="ECO:0000256" key="1">
    <source>
        <dbReference type="SAM" id="MobiDB-lite"/>
    </source>
</evidence>
<dbReference type="AlphaFoldDB" id="A0A8S1IW37"/>
<dbReference type="SUPFAM" id="SSF53955">
    <property type="entry name" value="Lysozyme-like"/>
    <property type="match status" value="1"/>
</dbReference>
<sequence>MGCMCSRPQVLEHWAPKARRCASTQEGADRRPRSFLSHGHSRDLKAQAKTHTKAQSSRVLSVREVLELAQDVVMEGFRGCIDPLTVAAIALLESGGNAKAVRWEESVGEARHGLCMMLFSTARWLMSLGHNDYMAGSAASLQAPKTALYFGAAYLNHLSGLNGQPQSEEFVVQSYHIGPKSADQWEADSSTDDYWRRYVQAKRQLQRLYDAIGNGDGPKGGEEAEEPLMHIVQKGESLKVIAKACGSSVADILCANPELSDAKCLRPGDCIEVPQQALWPRLYAVQSGDSMASIARRHDVSLMRLLKVNPDIKGQAHLQPGWVLSLPGLRGTTCEAEDTLDSRDLTSSDSGLSFLAAMAGKHGMSIEEGHHGDSSGIHCSLDGIGFRRPHEGIARLGARLNALRARGLRA</sequence>
<evidence type="ECO:0000313" key="4">
    <source>
        <dbReference type="Proteomes" id="UP000708148"/>
    </source>
</evidence>
<feature type="domain" description="LysM" evidence="2">
    <location>
        <begin position="281"/>
        <end position="326"/>
    </location>
</feature>
<dbReference type="EMBL" id="CAJHUC010001001">
    <property type="protein sequence ID" value="CAD7699354.1"/>
    <property type="molecule type" value="Genomic_DNA"/>
</dbReference>
<dbReference type="PANTHER" id="PTHR37179">
    <property type="entry name" value="TRANSGLYCOSYLASE"/>
    <property type="match status" value="1"/>
</dbReference>
<name>A0A8S1IW37_9CHLO</name>
<dbReference type="PANTHER" id="PTHR37179:SF1">
    <property type="entry name" value="TRANSGLYCOSYLASE"/>
    <property type="match status" value="1"/>
</dbReference>
<protein>
    <recommendedName>
        <fullName evidence="2">LysM domain-containing protein</fullName>
    </recommendedName>
</protein>
<evidence type="ECO:0000259" key="2">
    <source>
        <dbReference type="PROSITE" id="PS51782"/>
    </source>
</evidence>
<dbReference type="SMART" id="SM00257">
    <property type="entry name" value="LysM"/>
    <property type="match status" value="2"/>
</dbReference>
<dbReference type="InterPro" id="IPR023346">
    <property type="entry name" value="Lysozyme-like_dom_sf"/>
</dbReference>
<dbReference type="InterPro" id="IPR018392">
    <property type="entry name" value="LysM"/>
</dbReference>
<feature type="region of interest" description="Disordered" evidence="1">
    <location>
        <begin position="21"/>
        <end position="53"/>
    </location>
</feature>
<proteinExistence type="predicted"/>
<accession>A0A8S1IW37</accession>
<dbReference type="CDD" id="cd00254">
    <property type="entry name" value="LT-like"/>
    <property type="match status" value="1"/>
</dbReference>
<organism evidence="3 4">
    <name type="scientific">Ostreobium quekettii</name>
    <dbReference type="NCBI Taxonomy" id="121088"/>
    <lineage>
        <taxon>Eukaryota</taxon>
        <taxon>Viridiplantae</taxon>
        <taxon>Chlorophyta</taxon>
        <taxon>core chlorophytes</taxon>
        <taxon>Ulvophyceae</taxon>
        <taxon>TCBD clade</taxon>
        <taxon>Bryopsidales</taxon>
        <taxon>Ostreobineae</taxon>
        <taxon>Ostreobiaceae</taxon>
        <taxon>Ostreobium</taxon>
    </lineage>
</organism>
<dbReference type="Gene3D" id="3.10.350.10">
    <property type="entry name" value="LysM domain"/>
    <property type="match status" value="2"/>
</dbReference>
<dbReference type="SUPFAM" id="SSF54106">
    <property type="entry name" value="LysM domain"/>
    <property type="match status" value="2"/>
</dbReference>
<keyword evidence="4" id="KW-1185">Reference proteome</keyword>
<reference evidence="3" key="1">
    <citation type="submission" date="2020-12" db="EMBL/GenBank/DDBJ databases">
        <authorList>
            <person name="Iha C."/>
        </authorList>
    </citation>
    <scope>NUCLEOTIDE SEQUENCE</scope>
</reference>
<dbReference type="Pfam" id="PF01464">
    <property type="entry name" value="SLT"/>
    <property type="match status" value="1"/>
</dbReference>
<dbReference type="OrthoDB" id="548381at2759"/>
<dbReference type="Pfam" id="PF01476">
    <property type="entry name" value="LysM"/>
    <property type="match status" value="2"/>
</dbReference>
<dbReference type="PROSITE" id="PS51782">
    <property type="entry name" value="LYSM"/>
    <property type="match status" value="2"/>
</dbReference>
<dbReference type="Proteomes" id="UP000708148">
    <property type="component" value="Unassembled WGS sequence"/>
</dbReference>
<gene>
    <name evidence="3" type="ORF">OSTQU699_LOCUS4713</name>
</gene>
<dbReference type="InterPro" id="IPR008258">
    <property type="entry name" value="Transglycosylase_SLT_dom_1"/>
</dbReference>
<feature type="domain" description="LysM" evidence="2">
    <location>
        <begin position="228"/>
        <end position="273"/>
    </location>
</feature>
<dbReference type="InterPro" id="IPR036779">
    <property type="entry name" value="LysM_dom_sf"/>
</dbReference>